<dbReference type="PRINTS" id="PR01020">
    <property type="entry name" value="LPSBIOSNTHSS"/>
</dbReference>
<evidence type="ECO:0000256" key="7">
    <source>
        <dbReference type="ARBA" id="ARBA00022993"/>
    </source>
</evidence>
<dbReference type="InterPro" id="IPR014729">
    <property type="entry name" value="Rossmann-like_a/b/a_fold"/>
</dbReference>
<dbReference type="RefSeq" id="WP_100152308.1">
    <property type="nucleotide sequence ID" value="NZ_MEIL01000029.1"/>
</dbReference>
<keyword evidence="1 9" id="KW-0963">Cytoplasm</keyword>
<dbReference type="NCBIfam" id="TIGR01510">
    <property type="entry name" value="coaD_prev_kdtB"/>
    <property type="match status" value="1"/>
</dbReference>
<dbReference type="CDD" id="cd02163">
    <property type="entry name" value="PPAT"/>
    <property type="match status" value="1"/>
</dbReference>
<dbReference type="GO" id="GO:0005737">
    <property type="term" value="C:cytoplasm"/>
    <property type="evidence" value="ECO:0007669"/>
    <property type="project" value="UniProtKB-SubCell"/>
</dbReference>
<protein>
    <recommendedName>
        <fullName evidence="9">Phosphopantetheine adenylyltransferase</fullName>
        <ecNumber evidence="9">2.7.7.3</ecNumber>
    </recommendedName>
    <alternativeName>
        <fullName evidence="9">Dephospho-CoA pyrophosphorylase</fullName>
    </alternativeName>
    <alternativeName>
        <fullName evidence="9">Pantetheine-phosphate adenylyltransferase</fullName>
        <shortName evidence="9">PPAT</shortName>
    </alternativeName>
</protein>
<dbReference type="HAMAP" id="MF_00151">
    <property type="entry name" value="PPAT_bact"/>
    <property type="match status" value="1"/>
</dbReference>
<gene>
    <name evidence="9" type="primary">coaD</name>
    <name evidence="11" type="ORF">BHC54_07190</name>
</gene>
<keyword evidence="6 9" id="KW-0460">Magnesium</keyword>
<dbReference type="InterPro" id="IPR001980">
    <property type="entry name" value="PPAT"/>
</dbReference>
<sequence>MTNSNVRRAVYAGSFDPPTNGHLWMIREAQPLFDELVVAIGVNPEKATTYTIEERKDMLRAITANFPNVKVSSFQNQYLVNYARSIGADFIVRGIRTASDYEYERSMRHINHDLQPDISTVFLMPPREYAEVSSTMVKGMVGPQNWQAMIRRYVPDAVYEKIMQDHLYQEH</sequence>
<evidence type="ECO:0000256" key="4">
    <source>
        <dbReference type="ARBA" id="ARBA00022741"/>
    </source>
</evidence>
<dbReference type="EC" id="2.7.7.3" evidence="9"/>
<dbReference type="NCBIfam" id="TIGR00125">
    <property type="entry name" value="cyt_tran_rel"/>
    <property type="match status" value="1"/>
</dbReference>
<dbReference type="PANTHER" id="PTHR21342:SF1">
    <property type="entry name" value="PHOSPHOPANTETHEINE ADENYLYLTRANSFERASE"/>
    <property type="match status" value="1"/>
</dbReference>
<comment type="similarity">
    <text evidence="9">Belongs to the bacterial CoaD family.</text>
</comment>
<comment type="caution">
    <text evidence="11">The sequence shown here is derived from an EMBL/GenBank/DDBJ whole genome shotgun (WGS) entry which is preliminary data.</text>
</comment>
<feature type="binding site" evidence="9">
    <location>
        <position position="79"/>
    </location>
    <ligand>
        <name>substrate</name>
    </ligand>
</feature>
<dbReference type="GO" id="GO:0015937">
    <property type="term" value="P:coenzyme A biosynthetic process"/>
    <property type="evidence" value="ECO:0007669"/>
    <property type="project" value="UniProtKB-UniRule"/>
</dbReference>
<organism evidence="11 12">
    <name type="scientific">Snodgrassella alvi</name>
    <dbReference type="NCBI Taxonomy" id="1196083"/>
    <lineage>
        <taxon>Bacteria</taxon>
        <taxon>Pseudomonadati</taxon>
        <taxon>Pseudomonadota</taxon>
        <taxon>Betaproteobacteria</taxon>
        <taxon>Neisseriales</taxon>
        <taxon>Neisseriaceae</taxon>
        <taxon>Snodgrassella</taxon>
    </lineage>
</organism>
<feature type="binding site" evidence="9">
    <location>
        <position position="104"/>
    </location>
    <ligand>
        <name>ATP</name>
        <dbReference type="ChEBI" id="CHEBI:30616"/>
    </ligand>
</feature>
<feature type="binding site" evidence="9">
    <location>
        <position position="14"/>
    </location>
    <ligand>
        <name>substrate</name>
    </ligand>
</feature>
<comment type="cofactor">
    <cofactor evidence="9">
        <name>Mg(2+)</name>
        <dbReference type="ChEBI" id="CHEBI:18420"/>
    </cofactor>
</comment>
<evidence type="ECO:0000256" key="8">
    <source>
        <dbReference type="ARBA" id="ARBA00029346"/>
    </source>
</evidence>
<feature type="binding site" evidence="9">
    <location>
        <position position="93"/>
    </location>
    <ligand>
        <name>substrate</name>
    </ligand>
</feature>
<dbReference type="Proteomes" id="UP000230202">
    <property type="component" value="Unassembled WGS sequence"/>
</dbReference>
<evidence type="ECO:0000259" key="10">
    <source>
        <dbReference type="Pfam" id="PF01467"/>
    </source>
</evidence>
<evidence type="ECO:0000256" key="2">
    <source>
        <dbReference type="ARBA" id="ARBA00022679"/>
    </source>
</evidence>
<name>A0A2N9X575_9NEIS</name>
<dbReference type="UniPathway" id="UPA00241">
    <property type="reaction ID" value="UER00355"/>
</dbReference>
<evidence type="ECO:0000256" key="5">
    <source>
        <dbReference type="ARBA" id="ARBA00022840"/>
    </source>
</evidence>
<dbReference type="Gene3D" id="3.40.50.620">
    <property type="entry name" value="HUPs"/>
    <property type="match status" value="1"/>
</dbReference>
<dbReference type="AlphaFoldDB" id="A0A2N9X575"/>
<evidence type="ECO:0000256" key="6">
    <source>
        <dbReference type="ARBA" id="ARBA00022842"/>
    </source>
</evidence>
<keyword evidence="12" id="KW-1185">Reference proteome</keyword>
<feature type="binding site" evidence="9">
    <location>
        <position position="22"/>
    </location>
    <ligand>
        <name>ATP</name>
        <dbReference type="ChEBI" id="CHEBI:30616"/>
    </ligand>
</feature>
<evidence type="ECO:0000256" key="3">
    <source>
        <dbReference type="ARBA" id="ARBA00022695"/>
    </source>
</evidence>
<dbReference type="InterPro" id="IPR004821">
    <property type="entry name" value="Cyt_trans-like"/>
</dbReference>
<keyword evidence="7 9" id="KW-0173">Coenzyme A biosynthesis</keyword>
<comment type="subunit">
    <text evidence="9">Homohexamer.</text>
</comment>
<feature type="binding site" evidence="9">
    <location>
        <begin position="129"/>
        <end position="135"/>
    </location>
    <ligand>
        <name>ATP</name>
        <dbReference type="ChEBI" id="CHEBI:30616"/>
    </ligand>
</feature>
<keyword evidence="5 9" id="KW-0067">ATP-binding</keyword>
<comment type="pathway">
    <text evidence="9">Cofactor biosynthesis; coenzyme A biosynthesis; CoA from (R)-pantothenate: step 4/5.</text>
</comment>
<comment type="subcellular location">
    <subcellularLocation>
        <location evidence="9">Cytoplasm</location>
    </subcellularLocation>
</comment>
<dbReference type="PANTHER" id="PTHR21342">
    <property type="entry name" value="PHOSPHOPANTETHEINE ADENYLYLTRANSFERASE"/>
    <property type="match status" value="1"/>
</dbReference>
<evidence type="ECO:0000256" key="1">
    <source>
        <dbReference type="ARBA" id="ARBA00022490"/>
    </source>
</evidence>
<evidence type="ECO:0000313" key="12">
    <source>
        <dbReference type="Proteomes" id="UP000230202"/>
    </source>
</evidence>
<dbReference type="Pfam" id="PF01467">
    <property type="entry name" value="CTP_transf_like"/>
    <property type="match status" value="1"/>
</dbReference>
<accession>A0A2N9X575</accession>
<evidence type="ECO:0000256" key="9">
    <source>
        <dbReference type="HAMAP-Rule" id="MF_00151"/>
    </source>
</evidence>
<proteinExistence type="inferred from homology"/>
<keyword evidence="3 9" id="KW-0548">Nucleotidyltransferase</keyword>
<comment type="function">
    <text evidence="9">Reversibly transfers an adenylyl group from ATP to 4'-phosphopantetheine, yielding dephospho-CoA (dPCoA) and pyrophosphate.</text>
</comment>
<evidence type="ECO:0000313" key="11">
    <source>
        <dbReference type="EMBL" id="PIT38328.1"/>
    </source>
</evidence>
<dbReference type="GO" id="GO:0005524">
    <property type="term" value="F:ATP binding"/>
    <property type="evidence" value="ECO:0007669"/>
    <property type="project" value="UniProtKB-KW"/>
</dbReference>
<keyword evidence="2 9" id="KW-0808">Transferase</keyword>
<dbReference type="GO" id="GO:0004595">
    <property type="term" value="F:pantetheine-phosphate adenylyltransferase activity"/>
    <property type="evidence" value="ECO:0007669"/>
    <property type="project" value="UniProtKB-UniRule"/>
</dbReference>
<dbReference type="EMBL" id="MEIL01000029">
    <property type="protein sequence ID" value="PIT38328.1"/>
    <property type="molecule type" value="Genomic_DNA"/>
</dbReference>
<reference evidence="11" key="1">
    <citation type="journal article" date="2017" name="MBio">
        <title>Type VI secretion-mediated competition in the bee gut microbiome.</title>
        <authorList>
            <person name="Steele M.I."/>
            <person name="Kwong W.K."/>
            <person name="Powell J.E."/>
            <person name="Whiteley M."/>
            <person name="Moran N.A."/>
        </authorList>
    </citation>
    <scope>NUCLEOTIDE SEQUENCE [LARGE SCALE GENOMIC DNA]</scope>
    <source>
        <strain evidence="11">WkB273</strain>
    </source>
</reference>
<dbReference type="SUPFAM" id="SSF52374">
    <property type="entry name" value="Nucleotidylyl transferase"/>
    <property type="match status" value="1"/>
</dbReference>
<feature type="site" description="Transition state stabilizer" evidence="9">
    <location>
        <position position="22"/>
    </location>
</feature>
<feature type="binding site" evidence="9">
    <location>
        <position position="46"/>
    </location>
    <ligand>
        <name>substrate</name>
    </ligand>
</feature>
<feature type="domain" description="Cytidyltransferase-like" evidence="10">
    <location>
        <begin position="10"/>
        <end position="138"/>
    </location>
</feature>
<keyword evidence="4 9" id="KW-0547">Nucleotide-binding</keyword>
<feature type="binding site" evidence="9">
    <location>
        <begin position="14"/>
        <end position="15"/>
    </location>
    <ligand>
        <name>ATP</name>
        <dbReference type="ChEBI" id="CHEBI:30616"/>
    </ligand>
</feature>
<comment type="catalytic activity">
    <reaction evidence="8 9">
        <text>(R)-4'-phosphopantetheine + ATP + H(+) = 3'-dephospho-CoA + diphosphate</text>
        <dbReference type="Rhea" id="RHEA:19801"/>
        <dbReference type="ChEBI" id="CHEBI:15378"/>
        <dbReference type="ChEBI" id="CHEBI:30616"/>
        <dbReference type="ChEBI" id="CHEBI:33019"/>
        <dbReference type="ChEBI" id="CHEBI:57328"/>
        <dbReference type="ChEBI" id="CHEBI:61723"/>
        <dbReference type="EC" id="2.7.7.3"/>
    </reaction>
</comment>
<feature type="binding site" evidence="9">
    <location>
        <begin position="94"/>
        <end position="96"/>
    </location>
    <ligand>
        <name>ATP</name>
        <dbReference type="ChEBI" id="CHEBI:30616"/>
    </ligand>
</feature>